<dbReference type="Pfam" id="PF18998">
    <property type="entry name" value="Flg_new_2"/>
    <property type="match status" value="2"/>
</dbReference>
<gene>
    <name evidence="3" type="ORF">HMPREF9195_02327</name>
</gene>
<feature type="domain" description="Bacterial repeat" evidence="2">
    <location>
        <begin position="303"/>
        <end position="362"/>
    </location>
</feature>
<dbReference type="PROSITE" id="PS51257">
    <property type="entry name" value="PROKAR_LIPOPROTEIN"/>
    <property type="match status" value="1"/>
</dbReference>
<sequence>MKKRKARILVSFLAVLLVSVSACKNPFLKKMLVEEEKGESSAVSKHTVTFSVEGTGGTLKAKANGVEETAKSPISIEQGKKVTFTAEPAAGYMIKEWKVDGAVITGNTENSYIHTVTKAVDVKVSFEALPPGKASYTVKHYREKPEGGYPAEPAEREILNGTVGADAAYTAKIYEGFTYNSSLTKINGTVQTSGTISADNATAVELYYERKTVNVTFKLAGGTVDGNTDDIVKTGKYGTDLTVPAPVKTGAVFKGWEPALPSSPLFPAADTEYTAKWQNVYTINFSVEGSTGGALKAEVDGNEITTGDSVEQGKSVVFTAEPAPDYVVEQWTNGGTVIAEAGMDTSYTYTATADADIKVKFQSLFVEGGASLILSPDKLDIT</sequence>
<proteinExistence type="predicted"/>
<dbReference type="Proteomes" id="UP000014634">
    <property type="component" value="Unassembled WGS sequence"/>
</dbReference>
<reference evidence="3 4" key="1">
    <citation type="submission" date="2013-04" db="EMBL/GenBank/DDBJ databases">
        <title>The Genome Sequence of Treponema medium ATCC 700293.</title>
        <authorList>
            <consortium name="The Broad Institute Genomics Platform"/>
            <person name="Earl A."/>
            <person name="Ward D."/>
            <person name="Feldgarden M."/>
            <person name="Gevers D."/>
            <person name="Leonetti C."/>
            <person name="Blanton J.M."/>
            <person name="Dewhirst F.E."/>
            <person name="Izard J."/>
            <person name="Walker B."/>
            <person name="Young S."/>
            <person name="Zeng Q."/>
            <person name="Gargeya S."/>
            <person name="Fitzgerald M."/>
            <person name="Haas B."/>
            <person name="Abouelleil A."/>
            <person name="Allen A.W."/>
            <person name="Alvarado L."/>
            <person name="Arachchi H.M."/>
            <person name="Berlin A.M."/>
            <person name="Chapman S.B."/>
            <person name="Gainer-Dewar J."/>
            <person name="Goldberg J."/>
            <person name="Griggs A."/>
            <person name="Gujja S."/>
            <person name="Hansen M."/>
            <person name="Howarth C."/>
            <person name="Imamovic A."/>
            <person name="Ireland A."/>
            <person name="Larimer J."/>
            <person name="McCowan C."/>
            <person name="Murphy C."/>
            <person name="Pearson M."/>
            <person name="Poon T.W."/>
            <person name="Priest M."/>
            <person name="Roberts A."/>
            <person name="Saif S."/>
            <person name="Shea T."/>
            <person name="Sisk P."/>
            <person name="Sykes S."/>
            <person name="Wortman J."/>
            <person name="Nusbaum C."/>
            <person name="Birren B."/>
        </authorList>
    </citation>
    <scope>NUCLEOTIDE SEQUENCE [LARGE SCALE GENOMIC DNA]</scope>
    <source>
        <strain evidence="3 4">ATCC 700293</strain>
    </source>
</reference>
<evidence type="ECO:0000259" key="2">
    <source>
        <dbReference type="Pfam" id="PF18998"/>
    </source>
</evidence>
<dbReference type="InterPro" id="IPR044060">
    <property type="entry name" value="Bacterial_rp_domain"/>
</dbReference>
<evidence type="ECO:0000313" key="3">
    <source>
        <dbReference type="EMBL" id="EPF27645.1"/>
    </source>
</evidence>
<accession>A0AA87TDY1</accession>
<feature type="chain" id="PRO_5041659470" description="Bacterial repeat domain-containing protein" evidence="1">
    <location>
        <begin position="25"/>
        <end position="382"/>
    </location>
</feature>
<evidence type="ECO:0000313" key="4">
    <source>
        <dbReference type="Proteomes" id="UP000014634"/>
    </source>
</evidence>
<evidence type="ECO:0000256" key="1">
    <source>
        <dbReference type="SAM" id="SignalP"/>
    </source>
</evidence>
<comment type="caution">
    <text evidence="3">The sequence shown here is derived from an EMBL/GenBank/DDBJ whole genome shotgun (WGS) entry which is preliminary data.</text>
</comment>
<dbReference type="Gene3D" id="2.60.40.4270">
    <property type="entry name" value="Listeria-Bacteroides repeat domain"/>
    <property type="match status" value="1"/>
</dbReference>
<dbReference type="AlphaFoldDB" id="A0AA87TDY1"/>
<keyword evidence="1" id="KW-0732">Signal</keyword>
<dbReference type="EMBL" id="ATFE01000017">
    <property type="protein sequence ID" value="EPF27645.1"/>
    <property type="molecule type" value="Genomic_DNA"/>
</dbReference>
<dbReference type="InterPro" id="IPR042229">
    <property type="entry name" value="Listeria/Bacterioides_rpt_sf"/>
</dbReference>
<name>A0AA87TDY1_TREMD</name>
<organism evidence="3 4">
    <name type="scientific">Treponema medium ATCC 700293</name>
    <dbReference type="NCBI Taxonomy" id="1125700"/>
    <lineage>
        <taxon>Bacteria</taxon>
        <taxon>Pseudomonadati</taxon>
        <taxon>Spirochaetota</taxon>
        <taxon>Spirochaetia</taxon>
        <taxon>Spirochaetales</taxon>
        <taxon>Treponemataceae</taxon>
        <taxon>Treponema</taxon>
    </lineage>
</organism>
<feature type="signal peptide" evidence="1">
    <location>
        <begin position="1"/>
        <end position="24"/>
    </location>
</feature>
<feature type="domain" description="Bacterial repeat" evidence="2">
    <location>
        <begin position="59"/>
        <end position="128"/>
    </location>
</feature>
<protein>
    <recommendedName>
        <fullName evidence="2">Bacterial repeat domain-containing protein</fullName>
    </recommendedName>
</protein>
<feature type="non-terminal residue" evidence="3">
    <location>
        <position position="382"/>
    </location>
</feature>
<dbReference type="RefSeq" id="WP_016524248.1">
    <property type="nucleotide sequence ID" value="NZ_KE332517.1"/>
</dbReference>